<evidence type="ECO:0000313" key="1">
    <source>
        <dbReference type="EMBL" id="QSZ28526.1"/>
    </source>
</evidence>
<proteinExistence type="predicted"/>
<dbReference type="Proteomes" id="UP000672032">
    <property type="component" value="Chromosome 1"/>
</dbReference>
<reference evidence="1" key="1">
    <citation type="submission" date="2020-10" db="EMBL/GenBank/DDBJ databases">
        <title>Genome Sequence of Monilinia vaccinii-corymbosi Sheds Light on Mummy Berry Disease Infection of Blueberry and Mating Type.</title>
        <authorList>
            <person name="Yow A.G."/>
            <person name="Zhang Y."/>
            <person name="Bansal K."/>
            <person name="Eacker S.M."/>
            <person name="Sullivan S."/>
            <person name="Liachko I."/>
            <person name="Cubeta M.A."/>
            <person name="Rollins J.A."/>
            <person name="Ashrafi H."/>
        </authorList>
    </citation>
    <scope>NUCLEOTIDE SEQUENCE</scope>
    <source>
        <strain evidence="1">RL-1</strain>
    </source>
</reference>
<gene>
    <name evidence="1" type="ORF">DSL72_003024</name>
</gene>
<dbReference type="AlphaFoldDB" id="A0A8A3P027"/>
<organism evidence="1 2">
    <name type="scientific">Monilinia vaccinii-corymbosi</name>
    <dbReference type="NCBI Taxonomy" id="61207"/>
    <lineage>
        <taxon>Eukaryota</taxon>
        <taxon>Fungi</taxon>
        <taxon>Dikarya</taxon>
        <taxon>Ascomycota</taxon>
        <taxon>Pezizomycotina</taxon>
        <taxon>Leotiomycetes</taxon>
        <taxon>Helotiales</taxon>
        <taxon>Sclerotiniaceae</taxon>
        <taxon>Monilinia</taxon>
    </lineage>
</organism>
<accession>A0A8A3P027</accession>
<evidence type="ECO:0000313" key="2">
    <source>
        <dbReference type="Proteomes" id="UP000672032"/>
    </source>
</evidence>
<sequence length="225" mass="24570">MEELAVSAKKDFAGWCKAFADYVLVESVAVNFYLGDALSSSQEVASLNHIIDTSNIVDFYGHFNILHGIDYMLELGPKAVFSSVSGKNKKRLTISKVPPQESQKADYNKLQKSPLKNSQFQKARLLRTESFAVALQATYNLSSGTEETKALQNGALATLSDVSPCSCCSVLLNATTTTARKIRRIQVDAPVAPTLKPGGYDSNPFPVTTSQSQQPAIWWEALTSR</sequence>
<dbReference type="OrthoDB" id="432970at2759"/>
<keyword evidence="2" id="KW-1185">Reference proteome</keyword>
<protein>
    <submittedName>
        <fullName evidence="1">Uncharacterized protein</fullName>
    </submittedName>
</protein>
<name>A0A8A3P027_9HELO</name>
<dbReference type="EMBL" id="CP063405">
    <property type="protein sequence ID" value="QSZ28526.1"/>
    <property type="molecule type" value="Genomic_DNA"/>
</dbReference>